<evidence type="ECO:0000259" key="6">
    <source>
        <dbReference type="Pfam" id="PF01593"/>
    </source>
</evidence>
<dbReference type="NCBIfam" id="NF042421">
    <property type="entry name" value="hydcarot_desat_CrtD"/>
    <property type="match status" value="1"/>
</dbReference>
<comment type="caution">
    <text evidence="7">The sequence shown here is derived from an EMBL/GenBank/DDBJ whole genome shotgun (WGS) entry which is preliminary data.</text>
</comment>
<evidence type="ECO:0000256" key="4">
    <source>
        <dbReference type="ARBA" id="ARBA00023002"/>
    </source>
</evidence>
<dbReference type="Pfam" id="PF01593">
    <property type="entry name" value="Amino_oxidase"/>
    <property type="match status" value="1"/>
</dbReference>
<dbReference type="PANTHER" id="PTHR43734:SF7">
    <property type="entry name" value="4,4'-DIAPONEUROSPORENE OXYGENASE"/>
    <property type="match status" value="1"/>
</dbReference>
<proteinExistence type="inferred from homology"/>
<dbReference type="InterPro" id="IPR014105">
    <property type="entry name" value="Carotenoid/retinoid_OxRdtase"/>
</dbReference>
<feature type="domain" description="Amine oxidase" evidence="6">
    <location>
        <begin position="13"/>
        <end position="486"/>
    </location>
</feature>
<keyword evidence="4 5" id="KW-0560">Oxidoreductase</keyword>
<evidence type="ECO:0000256" key="5">
    <source>
        <dbReference type="RuleBase" id="RU362075"/>
    </source>
</evidence>
<accession>A0ABS3T4Z3</accession>
<name>A0ABS3T4Z3_9FLAO</name>
<evidence type="ECO:0000256" key="1">
    <source>
        <dbReference type="ARBA" id="ARBA00004829"/>
    </source>
</evidence>
<evidence type="ECO:0000313" key="7">
    <source>
        <dbReference type="EMBL" id="MBO3117828.1"/>
    </source>
</evidence>
<dbReference type="PROSITE" id="PS51257">
    <property type="entry name" value="PROKAR_LIPOPROTEIN"/>
    <property type="match status" value="1"/>
</dbReference>
<reference evidence="7 8" key="1">
    <citation type="submission" date="2021-03" db="EMBL/GenBank/DDBJ databases">
        <title>Winogradskyella sp. nov., isolated from costal sediment.</title>
        <authorList>
            <person name="Gao C."/>
        </authorList>
    </citation>
    <scope>NUCLEOTIDE SEQUENCE [LARGE SCALE GENOMIC DNA]</scope>
    <source>
        <strain evidence="7 8">DF17</strain>
    </source>
</reference>
<evidence type="ECO:0000256" key="2">
    <source>
        <dbReference type="ARBA" id="ARBA00006046"/>
    </source>
</evidence>
<evidence type="ECO:0000256" key="3">
    <source>
        <dbReference type="ARBA" id="ARBA00022746"/>
    </source>
</evidence>
<dbReference type="PANTHER" id="PTHR43734">
    <property type="entry name" value="PHYTOENE DESATURASE"/>
    <property type="match status" value="1"/>
</dbReference>
<dbReference type="EMBL" id="JAGEVF010000013">
    <property type="protein sequence ID" value="MBO3117828.1"/>
    <property type="molecule type" value="Genomic_DNA"/>
</dbReference>
<dbReference type="InterPro" id="IPR036188">
    <property type="entry name" value="FAD/NAD-bd_sf"/>
</dbReference>
<keyword evidence="8" id="KW-1185">Reference proteome</keyword>
<gene>
    <name evidence="7" type="primary">crtI</name>
    <name evidence="7" type="ORF">J4050_13810</name>
</gene>
<dbReference type="RefSeq" id="WP_208155184.1">
    <property type="nucleotide sequence ID" value="NZ_JAGEVF010000013.1"/>
</dbReference>
<dbReference type="Proteomes" id="UP000676776">
    <property type="component" value="Unassembled WGS sequence"/>
</dbReference>
<dbReference type="SUPFAM" id="SSF51905">
    <property type="entry name" value="FAD/NAD(P)-binding domain"/>
    <property type="match status" value="1"/>
</dbReference>
<evidence type="ECO:0000313" key="8">
    <source>
        <dbReference type="Proteomes" id="UP000676776"/>
    </source>
</evidence>
<dbReference type="NCBIfam" id="TIGR02734">
    <property type="entry name" value="crtI_fam"/>
    <property type="match status" value="1"/>
</dbReference>
<keyword evidence="3 5" id="KW-0125">Carotenoid biosynthesis</keyword>
<comment type="similarity">
    <text evidence="2 5">Belongs to the carotenoid/retinoid oxidoreductase family.</text>
</comment>
<protein>
    <submittedName>
        <fullName evidence="7">Phytoene desaturase</fullName>
    </submittedName>
</protein>
<dbReference type="Gene3D" id="3.50.50.60">
    <property type="entry name" value="FAD/NAD(P)-binding domain"/>
    <property type="match status" value="2"/>
</dbReference>
<dbReference type="InterPro" id="IPR002937">
    <property type="entry name" value="Amino_oxidase"/>
</dbReference>
<comment type="pathway">
    <text evidence="1 5">Carotenoid biosynthesis.</text>
</comment>
<organism evidence="7 8">
    <name type="scientific">Winogradskyella pelagia</name>
    <dbReference type="NCBI Taxonomy" id="2819984"/>
    <lineage>
        <taxon>Bacteria</taxon>
        <taxon>Pseudomonadati</taxon>
        <taxon>Bacteroidota</taxon>
        <taxon>Flavobacteriia</taxon>
        <taxon>Flavobacteriales</taxon>
        <taxon>Flavobacteriaceae</taxon>
        <taxon>Winogradskyella</taxon>
    </lineage>
</organism>
<dbReference type="InterPro" id="IPR054840">
    <property type="entry name" value="hydcarot_desat_CrtD"/>
</dbReference>
<sequence>MKQHKIVIIGAGIAGLSACIRLRSQGHKVEVYEANDYPGGKLTAFEEKGYRFDMGPSLFTMPQFVEDIFKTAKKPIAHYFQYKKKSVVCNYFYEDGTTFSARADQQQFAKEASKTFNVAEETVLKYLEHSKTKYDLTASLFLEKSLHKVSTYLSKDTLNAMFKVNSLDINTTLADYNAKVFKDERLQQFYNRFATYNGSSPYQTPGIMSMIPHLEQYFGTYIPKGGMHQISMSLFQLAKDIGVKFHFNSKVEKILVEKKRAVGIVVKGKDISADVVVTNSDVVPTYRHLLKEHKAPEKVLQQPRSSSALIFYWGITKQFPELDLHNIFFSKDYKTEFDYIFNKKDVHHDPTVYINITSKDEPNDAPEGCENWFTMINVPSNTGQDWGTIITEARKNIIAKVSRLLKEDISQLIQCEAILDPRTIESRTQSYQGALYGASSNNKYAAFLRHPNFKQSIKNLYFCGGSVHPGGGIPLCLLSGKIVSELIEKAI</sequence>